<reference evidence="2" key="1">
    <citation type="journal article" date="2013" name="Environ. Microbiol.">
        <title>Microbiota from the distal guts of lean and obese adolescents exhibit partial functional redundancy besides clear differences in community structure.</title>
        <authorList>
            <person name="Ferrer M."/>
            <person name="Ruiz A."/>
            <person name="Lanza F."/>
            <person name="Haange S.B."/>
            <person name="Oberbach A."/>
            <person name="Till H."/>
            <person name="Bargiela R."/>
            <person name="Campoy C."/>
            <person name="Segura M.T."/>
            <person name="Richter M."/>
            <person name="von Bergen M."/>
            <person name="Seifert J."/>
            <person name="Suarez A."/>
        </authorList>
    </citation>
    <scope>NUCLEOTIDE SEQUENCE</scope>
</reference>
<protein>
    <submittedName>
        <fullName evidence="2">Amidohydrolase 2</fullName>
    </submittedName>
</protein>
<keyword evidence="2" id="KW-0378">Hydrolase</keyword>
<comment type="caution">
    <text evidence="2">The sequence shown here is derived from an EMBL/GenBank/DDBJ whole genome shotgun (WGS) entry which is preliminary data.</text>
</comment>
<sequence>MYIDFHIHAYADEIADRAVQKLKDTANCNVYTNGRIDDTRQKLKEWGIDYGVLLPVATKPTQQTTINNWAKEQNHGNIISFGTVHPDSDELYSELERISSLGLHGVKLHPDYQGHFMFEPCMQRIYEKCGELGLPVIL</sequence>
<dbReference type="InterPro" id="IPR032466">
    <property type="entry name" value="Metal_Hydrolase"/>
</dbReference>
<feature type="non-terminal residue" evidence="2">
    <location>
        <position position="138"/>
    </location>
</feature>
<name>K1T683_9ZZZZ</name>
<feature type="domain" description="Amidohydrolase-related" evidence="1">
    <location>
        <begin position="3"/>
        <end position="137"/>
    </location>
</feature>
<dbReference type="InterPro" id="IPR006680">
    <property type="entry name" value="Amidohydro-rel"/>
</dbReference>
<organism evidence="2">
    <name type="scientific">human gut metagenome</name>
    <dbReference type="NCBI Taxonomy" id="408170"/>
    <lineage>
        <taxon>unclassified sequences</taxon>
        <taxon>metagenomes</taxon>
        <taxon>organismal metagenomes</taxon>
    </lineage>
</organism>
<dbReference type="GO" id="GO:0016787">
    <property type="term" value="F:hydrolase activity"/>
    <property type="evidence" value="ECO:0007669"/>
    <property type="project" value="UniProtKB-KW"/>
</dbReference>
<dbReference type="AlphaFoldDB" id="K1T683"/>
<dbReference type="SUPFAM" id="SSF51556">
    <property type="entry name" value="Metallo-dependent hydrolases"/>
    <property type="match status" value="1"/>
</dbReference>
<gene>
    <name evidence="2" type="ORF">LEA_15618</name>
</gene>
<evidence type="ECO:0000313" key="2">
    <source>
        <dbReference type="EMBL" id="EKC54931.1"/>
    </source>
</evidence>
<dbReference type="Pfam" id="PF04909">
    <property type="entry name" value="Amidohydro_2"/>
    <property type="match status" value="1"/>
</dbReference>
<dbReference type="EMBL" id="AJWY01010658">
    <property type="protein sequence ID" value="EKC54931.1"/>
    <property type="molecule type" value="Genomic_DNA"/>
</dbReference>
<accession>K1T683</accession>
<evidence type="ECO:0000259" key="1">
    <source>
        <dbReference type="Pfam" id="PF04909"/>
    </source>
</evidence>
<dbReference type="Gene3D" id="3.20.20.140">
    <property type="entry name" value="Metal-dependent hydrolases"/>
    <property type="match status" value="1"/>
</dbReference>
<proteinExistence type="predicted"/>